<dbReference type="Pfam" id="PF00067">
    <property type="entry name" value="p450"/>
    <property type="match status" value="1"/>
</dbReference>
<keyword evidence="5" id="KW-0479">Metal-binding</keyword>
<reference evidence="10 11" key="1">
    <citation type="journal article" date="2023" name="G3 (Bethesda)">
        <title>A haplotype-resolved chromosome-scale genome for Quercus rubra L. provides insights into the genetics of adaptive traits for red oak species.</title>
        <authorList>
            <person name="Kapoor B."/>
            <person name="Jenkins J."/>
            <person name="Schmutz J."/>
            <person name="Zhebentyayeva T."/>
            <person name="Kuelheim C."/>
            <person name="Coggeshall M."/>
            <person name="Heim C."/>
            <person name="Lasky J.R."/>
            <person name="Leites L."/>
            <person name="Islam-Faridi N."/>
            <person name="Romero-Severson J."/>
            <person name="DeLeo V.L."/>
            <person name="Lucas S.M."/>
            <person name="Lazic D."/>
            <person name="Gailing O."/>
            <person name="Carlson J."/>
            <person name="Staton M."/>
        </authorList>
    </citation>
    <scope>NUCLEOTIDE SEQUENCE [LARGE SCALE GENOMIC DNA]</scope>
    <source>
        <strain evidence="10">Pseudo-F2</strain>
    </source>
</reference>
<evidence type="ECO:0000256" key="9">
    <source>
        <dbReference type="ARBA" id="ARBA00023136"/>
    </source>
</evidence>
<accession>A0AAN7ECI1</accession>
<evidence type="ECO:0000256" key="4">
    <source>
        <dbReference type="ARBA" id="ARBA00022617"/>
    </source>
</evidence>
<gene>
    <name evidence="10" type="ORF">RGQ29_003558</name>
</gene>
<dbReference type="Proteomes" id="UP001324115">
    <property type="component" value="Unassembled WGS sequence"/>
</dbReference>
<dbReference type="Gene3D" id="1.10.630.10">
    <property type="entry name" value="Cytochrome P450"/>
    <property type="match status" value="1"/>
</dbReference>
<dbReference type="PRINTS" id="PR00463">
    <property type="entry name" value="EP450I"/>
</dbReference>
<keyword evidence="6" id="KW-0560">Oxidoreductase</keyword>
<evidence type="ECO:0000256" key="8">
    <source>
        <dbReference type="ARBA" id="ARBA00023033"/>
    </source>
</evidence>
<comment type="cofactor">
    <cofactor evidence="1">
        <name>heme</name>
        <dbReference type="ChEBI" id="CHEBI:30413"/>
    </cofactor>
</comment>
<comment type="similarity">
    <text evidence="3">Belongs to the cytochrome P450 family.</text>
</comment>
<dbReference type="GO" id="GO:0005506">
    <property type="term" value="F:iron ion binding"/>
    <property type="evidence" value="ECO:0007669"/>
    <property type="project" value="InterPro"/>
</dbReference>
<organism evidence="10 11">
    <name type="scientific">Quercus rubra</name>
    <name type="common">Northern red oak</name>
    <name type="synonym">Quercus borealis</name>
    <dbReference type="NCBI Taxonomy" id="3512"/>
    <lineage>
        <taxon>Eukaryota</taxon>
        <taxon>Viridiplantae</taxon>
        <taxon>Streptophyta</taxon>
        <taxon>Embryophyta</taxon>
        <taxon>Tracheophyta</taxon>
        <taxon>Spermatophyta</taxon>
        <taxon>Magnoliopsida</taxon>
        <taxon>eudicotyledons</taxon>
        <taxon>Gunneridae</taxon>
        <taxon>Pentapetalae</taxon>
        <taxon>rosids</taxon>
        <taxon>fabids</taxon>
        <taxon>Fagales</taxon>
        <taxon>Fagaceae</taxon>
        <taxon>Quercus</taxon>
    </lineage>
</organism>
<dbReference type="AlphaFoldDB" id="A0AAN7ECI1"/>
<keyword evidence="9" id="KW-0472">Membrane</keyword>
<dbReference type="GO" id="GO:0020037">
    <property type="term" value="F:heme binding"/>
    <property type="evidence" value="ECO:0007669"/>
    <property type="project" value="InterPro"/>
</dbReference>
<evidence type="ECO:0000256" key="6">
    <source>
        <dbReference type="ARBA" id="ARBA00023002"/>
    </source>
</evidence>
<dbReference type="GO" id="GO:0016705">
    <property type="term" value="F:oxidoreductase activity, acting on paired donors, with incorporation or reduction of molecular oxygen"/>
    <property type="evidence" value="ECO:0007669"/>
    <property type="project" value="InterPro"/>
</dbReference>
<dbReference type="SUPFAM" id="SSF48264">
    <property type="entry name" value="Cytochrome P450"/>
    <property type="match status" value="1"/>
</dbReference>
<dbReference type="GO" id="GO:0016020">
    <property type="term" value="C:membrane"/>
    <property type="evidence" value="ECO:0007669"/>
    <property type="project" value="UniProtKB-SubCell"/>
</dbReference>
<evidence type="ECO:0000256" key="2">
    <source>
        <dbReference type="ARBA" id="ARBA00004370"/>
    </source>
</evidence>
<keyword evidence="4" id="KW-0349">Heme</keyword>
<evidence type="ECO:0000256" key="1">
    <source>
        <dbReference type="ARBA" id="ARBA00001971"/>
    </source>
</evidence>
<dbReference type="EMBL" id="JAXUIC010000010">
    <property type="protein sequence ID" value="KAK4567840.1"/>
    <property type="molecule type" value="Genomic_DNA"/>
</dbReference>
<evidence type="ECO:0000256" key="7">
    <source>
        <dbReference type="ARBA" id="ARBA00023004"/>
    </source>
</evidence>
<comment type="caution">
    <text evidence="10">The sequence shown here is derived from an EMBL/GenBank/DDBJ whole genome shotgun (WGS) entry which is preliminary data.</text>
</comment>
<dbReference type="GO" id="GO:0004497">
    <property type="term" value="F:monooxygenase activity"/>
    <property type="evidence" value="ECO:0007669"/>
    <property type="project" value="UniProtKB-KW"/>
</dbReference>
<evidence type="ECO:0000256" key="5">
    <source>
        <dbReference type="ARBA" id="ARBA00022723"/>
    </source>
</evidence>
<dbReference type="InterPro" id="IPR001128">
    <property type="entry name" value="Cyt_P450"/>
</dbReference>
<evidence type="ECO:0000313" key="10">
    <source>
        <dbReference type="EMBL" id="KAK4567840.1"/>
    </source>
</evidence>
<keyword evidence="11" id="KW-1185">Reference proteome</keyword>
<keyword evidence="7" id="KW-0408">Iron</keyword>
<dbReference type="PANTHER" id="PTHR47943:SF9">
    <property type="entry name" value="CYTOCHROME P450"/>
    <property type="match status" value="1"/>
</dbReference>
<dbReference type="InterPro" id="IPR002401">
    <property type="entry name" value="Cyt_P450_E_grp-I"/>
</dbReference>
<sequence length="171" mass="19760">MNPHDEHVYIINRTDIKAIIIDMISGAYDTSSTAIEWTFSELLRHPRVMKHIQEELEGVVGMKRMVEETDMKNLTYLDMVVKESLRLHPVAPLLVPHESMEDIEVNGYDLIPFGSGRRGCLKYVIAQLLHYFHWVLPLGILPDELDMSEKFGLAMRRAKHLSAMPTYRLLD</sequence>
<name>A0AAN7ECI1_QUERU</name>
<dbReference type="PANTHER" id="PTHR47943">
    <property type="entry name" value="CYTOCHROME P450 93A3-LIKE"/>
    <property type="match status" value="1"/>
</dbReference>
<proteinExistence type="inferred from homology"/>
<keyword evidence="8" id="KW-0503">Monooxygenase</keyword>
<evidence type="ECO:0008006" key="12">
    <source>
        <dbReference type="Google" id="ProtNLM"/>
    </source>
</evidence>
<comment type="subcellular location">
    <subcellularLocation>
        <location evidence="2">Membrane</location>
    </subcellularLocation>
</comment>
<evidence type="ECO:0000256" key="3">
    <source>
        <dbReference type="ARBA" id="ARBA00010617"/>
    </source>
</evidence>
<protein>
    <recommendedName>
        <fullName evidence="12">Cytochrome P450</fullName>
    </recommendedName>
</protein>
<dbReference type="InterPro" id="IPR036396">
    <property type="entry name" value="Cyt_P450_sf"/>
</dbReference>
<evidence type="ECO:0000313" key="11">
    <source>
        <dbReference type="Proteomes" id="UP001324115"/>
    </source>
</evidence>